<proteinExistence type="predicted"/>
<dbReference type="Gene3D" id="1.10.3290.10">
    <property type="entry name" value="Fido-like domain"/>
    <property type="match status" value="1"/>
</dbReference>
<dbReference type="EMBL" id="MGHS01000037">
    <property type="protein sequence ID" value="OGM76180.1"/>
    <property type="molecule type" value="Genomic_DNA"/>
</dbReference>
<dbReference type="PROSITE" id="PS51459">
    <property type="entry name" value="FIDO"/>
    <property type="match status" value="1"/>
</dbReference>
<dbReference type="GO" id="GO:0005524">
    <property type="term" value="F:ATP binding"/>
    <property type="evidence" value="ECO:0007669"/>
    <property type="project" value="UniProtKB-KW"/>
</dbReference>
<evidence type="ECO:0000313" key="4">
    <source>
        <dbReference type="EMBL" id="OGM76180.1"/>
    </source>
</evidence>
<name>A0A1F8CIP4_9BACT</name>
<dbReference type="PANTHER" id="PTHR13504">
    <property type="entry name" value="FIDO DOMAIN-CONTAINING PROTEIN DDB_G0283145"/>
    <property type="match status" value="1"/>
</dbReference>
<sequence>FDKLDNLFTSVEVNKWTEASKEYKKRVKNLDKTIYKRELERFIVEFSWKSAQIEGNTYDLLETETLLTQNIEAKGHSKEEAIMLINHKKAFDTTLENKKSYLKLNFSDVTQLHGALAKGLSSSDIRKQEVRIAGTSYIPPVSSIDLESYLRETIKLINKTSFPPQKAFIASFMIAYIQPFTDGNKRTSRTLSNAILLAHDYFPLSYRNVDVNEYKKAIIVFYETNNLYHLKKIFSGQLDFALINYFK</sequence>
<gene>
    <name evidence="4" type="ORF">A2210_01915</name>
</gene>
<evidence type="ECO:0000259" key="3">
    <source>
        <dbReference type="PROSITE" id="PS51459"/>
    </source>
</evidence>
<evidence type="ECO:0000256" key="1">
    <source>
        <dbReference type="PIRSR" id="PIRSR640198-2"/>
    </source>
</evidence>
<dbReference type="InterPro" id="IPR040198">
    <property type="entry name" value="Fido_containing"/>
</dbReference>
<feature type="domain" description="Fido" evidence="3">
    <location>
        <begin position="104"/>
        <end position="236"/>
    </location>
</feature>
<dbReference type="InterPro" id="IPR036597">
    <property type="entry name" value="Fido-like_dom_sf"/>
</dbReference>
<dbReference type="Pfam" id="PF02661">
    <property type="entry name" value="Fic"/>
    <property type="match status" value="1"/>
</dbReference>
<dbReference type="PANTHER" id="PTHR13504:SF38">
    <property type="entry name" value="FIDO DOMAIN-CONTAINING PROTEIN"/>
    <property type="match status" value="1"/>
</dbReference>
<accession>A0A1F8CIP4</accession>
<evidence type="ECO:0000313" key="5">
    <source>
        <dbReference type="Proteomes" id="UP000177855"/>
    </source>
</evidence>
<feature type="site" description="Important for autoinhibition of adenylyltransferase activity" evidence="2">
    <location>
        <position position="54"/>
    </location>
</feature>
<comment type="caution">
    <text evidence="4">The sequence shown here is derived from an EMBL/GenBank/DDBJ whole genome shotgun (WGS) entry which is preliminary data.</text>
</comment>
<reference evidence="4 5" key="1">
    <citation type="journal article" date="2016" name="Nat. Commun.">
        <title>Thousands of microbial genomes shed light on interconnected biogeochemical processes in an aquifer system.</title>
        <authorList>
            <person name="Anantharaman K."/>
            <person name="Brown C.T."/>
            <person name="Hug L.A."/>
            <person name="Sharon I."/>
            <person name="Castelle C.J."/>
            <person name="Probst A.J."/>
            <person name="Thomas B.C."/>
            <person name="Singh A."/>
            <person name="Wilkins M.J."/>
            <person name="Karaoz U."/>
            <person name="Brodie E.L."/>
            <person name="Williams K.H."/>
            <person name="Hubbard S.S."/>
            <person name="Banfield J.F."/>
        </authorList>
    </citation>
    <scope>NUCLEOTIDE SEQUENCE [LARGE SCALE GENOMIC DNA]</scope>
</reference>
<dbReference type="STRING" id="1802532.A2210_01915"/>
<dbReference type="SUPFAM" id="SSF140931">
    <property type="entry name" value="Fic-like"/>
    <property type="match status" value="1"/>
</dbReference>
<feature type="binding site" evidence="1">
    <location>
        <begin position="182"/>
        <end position="189"/>
    </location>
    <ligand>
        <name>ATP</name>
        <dbReference type="ChEBI" id="CHEBI:30616"/>
    </ligand>
</feature>
<keyword evidence="1" id="KW-0547">Nucleotide-binding</keyword>
<dbReference type="Proteomes" id="UP000177855">
    <property type="component" value="Unassembled WGS sequence"/>
</dbReference>
<dbReference type="InterPro" id="IPR003812">
    <property type="entry name" value="Fido"/>
</dbReference>
<organism evidence="4 5">
    <name type="scientific">Candidatus Woesebacteria bacterium RIFOXYA1_FULL_40_18</name>
    <dbReference type="NCBI Taxonomy" id="1802532"/>
    <lineage>
        <taxon>Bacteria</taxon>
        <taxon>Candidatus Woeseibacteriota</taxon>
    </lineage>
</organism>
<evidence type="ECO:0000256" key="2">
    <source>
        <dbReference type="PIRSR" id="PIRSR640198-3"/>
    </source>
</evidence>
<keyword evidence="1" id="KW-0067">ATP-binding</keyword>
<protein>
    <recommendedName>
        <fullName evidence="3">Fido domain-containing protein</fullName>
    </recommendedName>
</protein>
<feature type="non-terminal residue" evidence="4">
    <location>
        <position position="1"/>
    </location>
</feature>
<dbReference type="AlphaFoldDB" id="A0A1F8CIP4"/>